<evidence type="ECO:0000259" key="1">
    <source>
        <dbReference type="Pfam" id="PF01869"/>
    </source>
</evidence>
<dbReference type="PANTHER" id="PTHR43190">
    <property type="entry name" value="N-ACETYL-D-GLUCOSAMINE KINASE"/>
    <property type="match status" value="1"/>
</dbReference>
<dbReference type="InterPro" id="IPR052519">
    <property type="entry name" value="Euk-type_GlcNAc_Kinase"/>
</dbReference>
<dbReference type="GO" id="GO:0016301">
    <property type="term" value="F:kinase activity"/>
    <property type="evidence" value="ECO:0007669"/>
    <property type="project" value="UniProtKB-KW"/>
</dbReference>
<dbReference type="SUPFAM" id="SSF53067">
    <property type="entry name" value="Actin-like ATPase domain"/>
    <property type="match status" value="2"/>
</dbReference>
<dbReference type="InterPro" id="IPR043129">
    <property type="entry name" value="ATPase_NBD"/>
</dbReference>
<accession>A0A225DE41</accession>
<gene>
    <name evidence="2" type="ORF">FRUB_05622</name>
</gene>
<keyword evidence="2" id="KW-0418">Kinase</keyword>
<dbReference type="Proteomes" id="UP000214646">
    <property type="component" value="Unassembled WGS sequence"/>
</dbReference>
<feature type="domain" description="ATPase BadF/BadG/BcrA/BcrD type" evidence="1">
    <location>
        <begin position="21"/>
        <end position="318"/>
    </location>
</feature>
<dbReference type="InterPro" id="IPR002731">
    <property type="entry name" value="ATPase_BadF"/>
</dbReference>
<dbReference type="CDD" id="cd24007">
    <property type="entry name" value="ASKHA_NBD_eukNAGK-like"/>
    <property type="match status" value="1"/>
</dbReference>
<proteinExistence type="predicted"/>
<dbReference type="AlphaFoldDB" id="A0A225DE41"/>
<evidence type="ECO:0000313" key="3">
    <source>
        <dbReference type="Proteomes" id="UP000214646"/>
    </source>
</evidence>
<protein>
    <submittedName>
        <fullName evidence="2">N-acetylglucosamine kinase</fullName>
    </submittedName>
</protein>
<dbReference type="PANTHER" id="PTHR43190:SF3">
    <property type="entry name" value="N-ACETYL-D-GLUCOSAMINE KINASE"/>
    <property type="match status" value="1"/>
</dbReference>
<dbReference type="EMBL" id="NIDE01000009">
    <property type="protein sequence ID" value="OWK39732.1"/>
    <property type="molecule type" value="Genomic_DNA"/>
</dbReference>
<keyword evidence="3" id="KW-1185">Reference proteome</keyword>
<dbReference type="Gene3D" id="3.30.420.40">
    <property type="match status" value="2"/>
</dbReference>
<reference evidence="3" key="1">
    <citation type="submission" date="2017-06" db="EMBL/GenBank/DDBJ databases">
        <title>Genome analysis of Fimbriiglobus ruber SP5, the first member of the order Planctomycetales with confirmed chitinolytic capability.</title>
        <authorList>
            <person name="Ravin N.V."/>
            <person name="Rakitin A.L."/>
            <person name="Ivanova A.A."/>
            <person name="Beletsky A.V."/>
            <person name="Kulichevskaya I.S."/>
            <person name="Mardanov A.V."/>
            <person name="Dedysh S.N."/>
        </authorList>
    </citation>
    <scope>NUCLEOTIDE SEQUENCE [LARGE SCALE GENOMIC DNA]</scope>
    <source>
        <strain evidence="3">SP5</strain>
    </source>
</reference>
<evidence type="ECO:0000313" key="2">
    <source>
        <dbReference type="EMBL" id="OWK39732.1"/>
    </source>
</evidence>
<sequence>MPAAPMTSSFQDFPYRPDLVVGIDGGGTRTLALLARADTGEVLGRGSGGPSNIQSVGVDGALKALDEAIDSAFAAAGVSRARVAGATLGLAGVDRNEGLDIIFGWGDRIGLADHMSVANDATLLLAAGTPDGWGLAVIAGTGSIAFVRKPDGELGRCGGWGHTLGDEGSAYQIAVRGLRASCRAADLCAPPTVLLERFLKRMGLHEAPDLIPAVYRGPWDRAAIAGTAPLVLEAAAEEDAVATDIVRSEAAELAETARAAVVNHGLPRTGIPVALAGGVLLGSETYRTYFLTALRNAGIEYGPVQLVPEPAAGAVVLARQLVR</sequence>
<name>A0A225DE41_9BACT</name>
<keyword evidence="2" id="KW-0808">Transferase</keyword>
<comment type="caution">
    <text evidence="2">The sequence shown here is derived from an EMBL/GenBank/DDBJ whole genome shotgun (WGS) entry which is preliminary data.</text>
</comment>
<dbReference type="Pfam" id="PF01869">
    <property type="entry name" value="BcrAD_BadFG"/>
    <property type="match status" value="1"/>
</dbReference>
<organism evidence="2 3">
    <name type="scientific">Fimbriiglobus ruber</name>
    <dbReference type="NCBI Taxonomy" id="1908690"/>
    <lineage>
        <taxon>Bacteria</taxon>
        <taxon>Pseudomonadati</taxon>
        <taxon>Planctomycetota</taxon>
        <taxon>Planctomycetia</taxon>
        <taxon>Gemmatales</taxon>
        <taxon>Gemmataceae</taxon>
        <taxon>Fimbriiglobus</taxon>
    </lineage>
</organism>